<evidence type="ECO:0000313" key="6">
    <source>
        <dbReference type="EMBL" id="CAB5018601.1"/>
    </source>
</evidence>
<protein>
    <submittedName>
        <fullName evidence="4">Unannotated protein</fullName>
    </submittedName>
</protein>
<accession>A0A6J6YM94</accession>
<dbReference type="EMBL" id="CAESAD010000010">
    <property type="protein sequence ID" value="CAB4343343.1"/>
    <property type="molecule type" value="Genomic_DNA"/>
</dbReference>
<proteinExistence type="predicted"/>
<dbReference type="EMBL" id="CAFAAO010000019">
    <property type="protein sequence ID" value="CAB4810532.1"/>
    <property type="molecule type" value="Genomic_DNA"/>
</dbReference>
<evidence type="ECO:0000313" key="4">
    <source>
        <dbReference type="EMBL" id="CAB4810532.1"/>
    </source>
</evidence>
<evidence type="ECO:0000313" key="7">
    <source>
        <dbReference type="EMBL" id="CAB5048696.1"/>
    </source>
</evidence>
<organism evidence="4">
    <name type="scientific">freshwater metagenome</name>
    <dbReference type="NCBI Taxonomy" id="449393"/>
    <lineage>
        <taxon>unclassified sequences</taxon>
        <taxon>metagenomes</taxon>
        <taxon>ecological metagenomes</taxon>
    </lineage>
</organism>
<dbReference type="EMBL" id="CAEZYC010000010">
    <property type="protein sequence ID" value="CAB4701788.1"/>
    <property type="molecule type" value="Genomic_DNA"/>
</dbReference>
<sequence length="200" mass="20789">MQLICVGAAALVLVGCANGAPDAANTSEIAAPTLEPETTPSPNFIQADAEAAYRQALLASQASSAESGLTELWFDIDGTLVQIAVQDPKSKVFASEDVTNDSVYEIDESSMMPARSLAELDGLISGGVDQGSVISNAPGVFVITNTIDLSVYVTTYTLDSQGRIAKSVMVSDDEPIGEINFSYSITKEGKATLATLSDAS</sequence>
<dbReference type="EMBL" id="CAESAI010000011">
    <property type="protein sequence ID" value="CAB4336542.1"/>
    <property type="molecule type" value="Genomic_DNA"/>
</dbReference>
<reference evidence="4" key="1">
    <citation type="submission" date="2020-05" db="EMBL/GenBank/DDBJ databases">
        <authorList>
            <person name="Chiriac C."/>
            <person name="Salcher M."/>
            <person name="Ghai R."/>
            <person name="Kavagutti S V."/>
        </authorList>
    </citation>
    <scope>NUCLEOTIDE SEQUENCE</scope>
</reference>
<dbReference type="AlphaFoldDB" id="A0A6J6YM94"/>
<dbReference type="EMBL" id="CAFBQG010000070">
    <property type="protein sequence ID" value="CAB5048696.1"/>
    <property type="molecule type" value="Genomic_DNA"/>
</dbReference>
<evidence type="ECO:0000313" key="3">
    <source>
        <dbReference type="EMBL" id="CAB4701788.1"/>
    </source>
</evidence>
<evidence type="ECO:0000313" key="2">
    <source>
        <dbReference type="EMBL" id="CAB4343343.1"/>
    </source>
</evidence>
<name>A0A6J6YM94_9ZZZZ</name>
<evidence type="ECO:0000313" key="5">
    <source>
        <dbReference type="EMBL" id="CAB4846299.1"/>
    </source>
</evidence>
<evidence type="ECO:0000313" key="1">
    <source>
        <dbReference type="EMBL" id="CAB4336542.1"/>
    </source>
</evidence>
<dbReference type="EMBL" id="CAFBIX010000004">
    <property type="protein sequence ID" value="CAB4846299.1"/>
    <property type="molecule type" value="Genomic_DNA"/>
</dbReference>
<gene>
    <name evidence="3" type="ORF">UFOPK2648_00355</name>
    <name evidence="4" type="ORF">UFOPK3037_01263</name>
    <name evidence="5" type="ORF">UFOPK3278_00261</name>
    <name evidence="1" type="ORF">UFOPK3406_00633</name>
    <name evidence="2" type="ORF">UFOPK3925_01229</name>
    <name evidence="6" type="ORF">UFOPK4097_00782</name>
    <name evidence="7" type="ORF">UFOPK4301_00690</name>
</gene>
<dbReference type="EMBL" id="CAFBPK010000010">
    <property type="protein sequence ID" value="CAB5018601.1"/>
    <property type="molecule type" value="Genomic_DNA"/>
</dbReference>